<dbReference type="PANTHER" id="PTHR43316">
    <property type="entry name" value="HYDROLASE, HALOACID DELAHOGENASE-RELATED"/>
    <property type="match status" value="1"/>
</dbReference>
<dbReference type="InterPro" id="IPR023214">
    <property type="entry name" value="HAD_sf"/>
</dbReference>
<name>A0A164N4H3_9AGAM</name>
<gene>
    <name evidence="3" type="ORF">SISNIDRAFT_419693</name>
</gene>
<dbReference type="InterPro" id="IPR036412">
    <property type="entry name" value="HAD-like_sf"/>
</dbReference>
<dbReference type="SFLD" id="SFLDG01129">
    <property type="entry name" value="C1.5:_HAD__Beta-PGM__Phosphata"/>
    <property type="match status" value="1"/>
</dbReference>
<dbReference type="Proteomes" id="UP000076722">
    <property type="component" value="Unassembled WGS sequence"/>
</dbReference>
<dbReference type="InterPro" id="IPR006328">
    <property type="entry name" value="2-HAD"/>
</dbReference>
<dbReference type="GO" id="GO:0019120">
    <property type="term" value="F:hydrolase activity, acting on acid halide bonds, in C-halide compounds"/>
    <property type="evidence" value="ECO:0007669"/>
    <property type="project" value="InterPro"/>
</dbReference>
<dbReference type="Gene3D" id="1.10.150.240">
    <property type="entry name" value="Putative phosphatase, domain 2"/>
    <property type="match status" value="1"/>
</dbReference>
<accession>A0A164N4H3</accession>
<protein>
    <submittedName>
        <fullName evidence="3">HAD-like protein</fullName>
    </submittedName>
</protein>
<keyword evidence="4" id="KW-1185">Reference proteome</keyword>
<dbReference type="InterPro" id="IPR051540">
    <property type="entry name" value="S-2-haloacid_dehalogenase"/>
</dbReference>
<organism evidence="3 4">
    <name type="scientific">Sistotremastrum niveocremeum HHB9708</name>
    <dbReference type="NCBI Taxonomy" id="1314777"/>
    <lineage>
        <taxon>Eukaryota</taxon>
        <taxon>Fungi</taxon>
        <taxon>Dikarya</taxon>
        <taxon>Basidiomycota</taxon>
        <taxon>Agaricomycotina</taxon>
        <taxon>Agaricomycetes</taxon>
        <taxon>Sistotremastrales</taxon>
        <taxon>Sistotremastraceae</taxon>
        <taxon>Sertulicium</taxon>
        <taxon>Sertulicium niveocremeum</taxon>
    </lineage>
</organism>
<dbReference type="NCBIfam" id="TIGR01428">
    <property type="entry name" value="HAD_type_II"/>
    <property type="match status" value="1"/>
</dbReference>
<evidence type="ECO:0000256" key="2">
    <source>
        <dbReference type="ARBA" id="ARBA00022801"/>
    </source>
</evidence>
<reference evidence="3 4" key="1">
    <citation type="journal article" date="2016" name="Mol. Biol. Evol.">
        <title>Comparative Genomics of Early-Diverging Mushroom-Forming Fungi Provides Insights into the Origins of Lignocellulose Decay Capabilities.</title>
        <authorList>
            <person name="Nagy L.G."/>
            <person name="Riley R."/>
            <person name="Tritt A."/>
            <person name="Adam C."/>
            <person name="Daum C."/>
            <person name="Floudas D."/>
            <person name="Sun H."/>
            <person name="Yadav J.S."/>
            <person name="Pangilinan J."/>
            <person name="Larsson K.H."/>
            <person name="Matsuura K."/>
            <person name="Barry K."/>
            <person name="Labutti K."/>
            <person name="Kuo R."/>
            <person name="Ohm R.A."/>
            <person name="Bhattacharya S.S."/>
            <person name="Shirouzu T."/>
            <person name="Yoshinaga Y."/>
            <person name="Martin F.M."/>
            <person name="Grigoriev I.V."/>
            <person name="Hibbett D.S."/>
        </authorList>
    </citation>
    <scope>NUCLEOTIDE SEQUENCE [LARGE SCALE GENOMIC DNA]</scope>
    <source>
        <strain evidence="3 4">HHB9708</strain>
    </source>
</reference>
<comment type="similarity">
    <text evidence="1">Belongs to the HAD-like hydrolase superfamily. S-2-haloalkanoic acid dehalogenase family.</text>
</comment>
<dbReference type="EMBL" id="KV419451">
    <property type="protein sequence ID" value="KZS87346.1"/>
    <property type="molecule type" value="Genomic_DNA"/>
</dbReference>
<dbReference type="SUPFAM" id="SSF56784">
    <property type="entry name" value="HAD-like"/>
    <property type="match status" value="1"/>
</dbReference>
<dbReference type="NCBIfam" id="TIGR01493">
    <property type="entry name" value="HAD-SF-IA-v2"/>
    <property type="match status" value="1"/>
</dbReference>
<dbReference type="Pfam" id="PF00702">
    <property type="entry name" value="Hydrolase"/>
    <property type="match status" value="1"/>
</dbReference>
<dbReference type="OrthoDB" id="3256520at2759"/>
<evidence type="ECO:0000256" key="1">
    <source>
        <dbReference type="ARBA" id="ARBA00008106"/>
    </source>
</evidence>
<dbReference type="Gene3D" id="3.40.50.1000">
    <property type="entry name" value="HAD superfamily/HAD-like"/>
    <property type="match status" value="1"/>
</dbReference>
<dbReference type="PRINTS" id="PR00413">
    <property type="entry name" value="HADHALOGNASE"/>
</dbReference>
<dbReference type="SFLD" id="SFLDS00003">
    <property type="entry name" value="Haloacid_Dehalogenase"/>
    <property type="match status" value="1"/>
</dbReference>
<dbReference type="STRING" id="1314777.A0A164N4H3"/>
<proteinExistence type="inferred from homology"/>
<sequence>MSSNKIVLAFDVYGTLFDTSSVINTVRKFVQDDQTAKSVVSSWRTFQLEYTWRLNSMGLYESFDEVTRKALINAFGAQGIKLENPQIEELMASYTDLTCFPDAIAAIKAISSKEGITALVFSNGTEKSVGKILDGSPLQQYSNILKRPLVVADSVRKFKPAPEIYQHLLKEADLEKTPEKCWVVSGNPFDVVGARKSGLNSVWVDRSGTGWIDQLGEPTKVIRSLEELSAIFTEA</sequence>
<keyword evidence="2" id="KW-0378">Hydrolase</keyword>
<evidence type="ECO:0000313" key="3">
    <source>
        <dbReference type="EMBL" id="KZS87346.1"/>
    </source>
</evidence>
<evidence type="ECO:0000313" key="4">
    <source>
        <dbReference type="Proteomes" id="UP000076722"/>
    </source>
</evidence>
<dbReference type="AlphaFoldDB" id="A0A164N4H3"/>
<dbReference type="InterPro" id="IPR023198">
    <property type="entry name" value="PGP-like_dom2"/>
</dbReference>
<dbReference type="PANTHER" id="PTHR43316:SF3">
    <property type="entry name" value="HALOACID DEHALOGENASE, TYPE II (AFU_ORTHOLOGUE AFUA_2G07750)-RELATED"/>
    <property type="match status" value="1"/>
</dbReference>
<dbReference type="GO" id="GO:0016791">
    <property type="term" value="F:phosphatase activity"/>
    <property type="evidence" value="ECO:0007669"/>
    <property type="project" value="UniProtKB-ARBA"/>
</dbReference>
<dbReference type="InterPro" id="IPR006439">
    <property type="entry name" value="HAD-SF_hydro_IA"/>
</dbReference>